<comment type="similarity">
    <text evidence="1">Belongs to the histone deacetylase family.</text>
</comment>
<proteinExistence type="inferred from homology"/>
<dbReference type="EMBL" id="CWGJ01000012">
    <property type="protein sequence ID" value="CRX38340.1"/>
    <property type="molecule type" value="Genomic_DNA"/>
</dbReference>
<name>A0A0H5E521_9BACT</name>
<dbReference type="Gene3D" id="3.40.800.20">
    <property type="entry name" value="Histone deacetylase domain"/>
    <property type="match status" value="1"/>
</dbReference>
<evidence type="ECO:0000313" key="3">
    <source>
        <dbReference type="EMBL" id="CRX38340.1"/>
    </source>
</evidence>
<evidence type="ECO:0000259" key="2">
    <source>
        <dbReference type="Pfam" id="PF00850"/>
    </source>
</evidence>
<dbReference type="Proteomes" id="UP000220251">
    <property type="component" value="Unassembled WGS sequence"/>
</dbReference>
<dbReference type="SUPFAM" id="SSF52768">
    <property type="entry name" value="Arginase/deacetylase"/>
    <property type="match status" value="1"/>
</dbReference>
<dbReference type="PANTHER" id="PTHR10625">
    <property type="entry name" value="HISTONE DEACETYLASE HDAC1-RELATED"/>
    <property type="match status" value="1"/>
</dbReference>
<sequence length="315" mass="34799">MDFKVISDSRCLKHETPLYHPESKQRFLTVERALREKGLLNISDLPTPRLAAMEDLLLCHSPQYITTLTHEIERLREGEINLLSTGDVWISPFSFLAAKAAAGSMLAAADHIMGGYCRKVFVNARPPGHHATSDAGMGFCLINNVAVAAAHLLYRHHLQRLLVIDWDVHHGNGTQDIFYRDPRVFYFSTHQEGIYPGTGLASEQGEGEGAGTTMNRPVAAGNGAFAKIQSAFQDLEEAMEKYQPQFVLISAGFDAHELDPLGGLKLKTEDFGWMTTRACLLAKRYAEGRIISVLEGGYSLDGLYSSINIHLEGLI</sequence>
<reference evidence="4" key="1">
    <citation type="submission" date="2015-06" db="EMBL/GenBank/DDBJ databases">
        <authorList>
            <person name="Bertelli C."/>
        </authorList>
    </citation>
    <scope>NUCLEOTIDE SEQUENCE [LARGE SCALE GENOMIC DNA]</scope>
    <source>
        <strain evidence="4">CRIB-30</strain>
    </source>
</reference>
<evidence type="ECO:0000313" key="4">
    <source>
        <dbReference type="Proteomes" id="UP000220251"/>
    </source>
</evidence>
<dbReference type="AlphaFoldDB" id="A0A0H5E521"/>
<feature type="domain" description="Histone deacetylase" evidence="2">
    <location>
        <begin position="20"/>
        <end position="313"/>
    </location>
</feature>
<dbReference type="OrthoDB" id="9808367at2"/>
<dbReference type="GO" id="GO:0040029">
    <property type="term" value="P:epigenetic regulation of gene expression"/>
    <property type="evidence" value="ECO:0007669"/>
    <property type="project" value="TreeGrafter"/>
</dbReference>
<dbReference type="Pfam" id="PF00850">
    <property type="entry name" value="Hist_deacetyl"/>
    <property type="match status" value="1"/>
</dbReference>
<dbReference type="PANTHER" id="PTHR10625:SF10">
    <property type="entry name" value="HISTONE DEACETYLASE HDAC1"/>
    <property type="match status" value="1"/>
</dbReference>
<dbReference type="RefSeq" id="WP_158227813.1">
    <property type="nucleotide sequence ID" value="NZ_CWGJ01000012.1"/>
</dbReference>
<dbReference type="GO" id="GO:0004407">
    <property type="term" value="F:histone deacetylase activity"/>
    <property type="evidence" value="ECO:0007669"/>
    <property type="project" value="TreeGrafter"/>
</dbReference>
<evidence type="ECO:0000256" key="1">
    <source>
        <dbReference type="ARBA" id="ARBA00005947"/>
    </source>
</evidence>
<keyword evidence="4" id="KW-1185">Reference proteome</keyword>
<dbReference type="InterPro" id="IPR000286">
    <property type="entry name" value="HDACs"/>
</dbReference>
<dbReference type="CDD" id="cd09992">
    <property type="entry name" value="HDAC_classII"/>
    <property type="match status" value="1"/>
</dbReference>
<organism evidence="3 4">
    <name type="scientific">Estrella lausannensis</name>
    <dbReference type="NCBI Taxonomy" id="483423"/>
    <lineage>
        <taxon>Bacteria</taxon>
        <taxon>Pseudomonadati</taxon>
        <taxon>Chlamydiota</taxon>
        <taxon>Chlamydiia</taxon>
        <taxon>Parachlamydiales</taxon>
        <taxon>Candidatus Criblamydiaceae</taxon>
        <taxon>Estrella</taxon>
    </lineage>
</organism>
<gene>
    <name evidence="3" type="ORF">ELAC_0995</name>
</gene>
<dbReference type="PRINTS" id="PR01270">
    <property type="entry name" value="HDASUPER"/>
</dbReference>
<dbReference type="InterPro" id="IPR023801">
    <property type="entry name" value="His_deacetylse_dom"/>
</dbReference>
<dbReference type="InterPro" id="IPR023696">
    <property type="entry name" value="Ureohydrolase_dom_sf"/>
</dbReference>
<accession>A0A0H5E521</accession>
<dbReference type="InterPro" id="IPR037138">
    <property type="entry name" value="His_deacetylse_dom_sf"/>
</dbReference>
<protein>
    <submittedName>
        <fullName evidence="3">Histone deacetylase superfamily</fullName>
    </submittedName>
</protein>